<feature type="transmembrane region" description="Helical" evidence="7">
    <location>
        <begin position="39"/>
        <end position="58"/>
    </location>
</feature>
<evidence type="ECO:0000259" key="9">
    <source>
        <dbReference type="Pfam" id="PF20730"/>
    </source>
</evidence>
<keyword evidence="3" id="KW-1003">Cell membrane</keyword>
<keyword evidence="4 7" id="KW-0812">Transmembrane</keyword>
<dbReference type="Gene3D" id="3.30.240.20">
    <property type="entry name" value="bsu07140 like domains"/>
    <property type="match status" value="1"/>
</dbReference>
<dbReference type="PANTHER" id="PTHR34582:SF6">
    <property type="entry name" value="UPF0702 TRANSMEMBRANE PROTEIN YCAP"/>
    <property type="match status" value="1"/>
</dbReference>
<dbReference type="InterPro" id="IPR007353">
    <property type="entry name" value="DUF421"/>
</dbReference>
<reference evidence="10 11" key="1">
    <citation type="submission" date="2024-06" db="EMBL/GenBank/DDBJ databases">
        <authorList>
            <person name="Kaempfer P."/>
            <person name="Viver T."/>
        </authorList>
    </citation>
    <scope>NUCLEOTIDE SEQUENCE [LARGE SCALE GENOMIC DNA]</scope>
    <source>
        <strain evidence="10 11">ST-64</strain>
    </source>
</reference>
<dbReference type="Pfam" id="PF20730">
    <property type="entry name" value="YetF_N"/>
    <property type="match status" value="1"/>
</dbReference>
<dbReference type="Pfam" id="PF04239">
    <property type="entry name" value="DUF421"/>
    <property type="match status" value="1"/>
</dbReference>
<comment type="similarity">
    <text evidence="2">Belongs to the UPF0702 family.</text>
</comment>
<keyword evidence="5 7" id="KW-1133">Transmembrane helix</keyword>
<dbReference type="RefSeq" id="WP_408078541.1">
    <property type="nucleotide sequence ID" value="NZ_JBELQC010000001.1"/>
</dbReference>
<feature type="transmembrane region" description="Helical" evidence="7">
    <location>
        <begin position="6"/>
        <end position="27"/>
    </location>
</feature>
<dbReference type="InterPro" id="IPR023090">
    <property type="entry name" value="UPF0702_alpha/beta_dom_sf"/>
</dbReference>
<evidence type="ECO:0000256" key="3">
    <source>
        <dbReference type="ARBA" id="ARBA00022475"/>
    </source>
</evidence>
<keyword evidence="11" id="KW-1185">Reference proteome</keyword>
<organism evidence="10 11">
    <name type="scientific">Sphingomonas plantiphila</name>
    <dbReference type="NCBI Taxonomy" id="3163295"/>
    <lineage>
        <taxon>Bacteria</taxon>
        <taxon>Pseudomonadati</taxon>
        <taxon>Pseudomonadota</taxon>
        <taxon>Alphaproteobacteria</taxon>
        <taxon>Sphingomonadales</taxon>
        <taxon>Sphingomonadaceae</taxon>
        <taxon>Sphingomonas</taxon>
    </lineage>
</organism>
<dbReference type="EMBL" id="JBELQC010000001">
    <property type="protein sequence ID" value="MFL9841650.1"/>
    <property type="molecule type" value="Genomic_DNA"/>
</dbReference>
<feature type="domain" description="YetF C-terminal" evidence="8">
    <location>
        <begin position="87"/>
        <end position="156"/>
    </location>
</feature>
<keyword evidence="6 7" id="KW-0472">Membrane</keyword>
<evidence type="ECO:0000256" key="7">
    <source>
        <dbReference type="SAM" id="Phobius"/>
    </source>
</evidence>
<dbReference type="PANTHER" id="PTHR34582">
    <property type="entry name" value="UPF0702 TRANSMEMBRANE PROTEIN YCAP"/>
    <property type="match status" value="1"/>
</dbReference>
<evidence type="ECO:0000259" key="8">
    <source>
        <dbReference type="Pfam" id="PF04239"/>
    </source>
</evidence>
<accession>A0ABW8YR48</accession>
<sequence>MFYDNALGLLRVFVITLSAYVILIVVLRAAGKRALAKLNAFDLVVTVALGSTLATVLLSKDVALAEGAMAFAMLAALQYAVAWASIRSDKVRDAVRAEPRMLLEDGVLQRDAMTAERVTADEVASALRRKGIGRLADAAAVVLETDGSLSVIAADAGKAAELDMLEDVQR</sequence>
<feature type="transmembrane region" description="Helical" evidence="7">
    <location>
        <begin position="64"/>
        <end position="86"/>
    </location>
</feature>
<name>A0ABW8YR48_9SPHN</name>
<comment type="caution">
    <text evidence="10">The sequence shown here is derived from an EMBL/GenBank/DDBJ whole genome shotgun (WGS) entry which is preliminary data.</text>
</comment>
<evidence type="ECO:0000256" key="2">
    <source>
        <dbReference type="ARBA" id="ARBA00006448"/>
    </source>
</evidence>
<protein>
    <submittedName>
        <fullName evidence="10">YetF domain-containing protein</fullName>
    </submittedName>
</protein>
<evidence type="ECO:0000256" key="4">
    <source>
        <dbReference type="ARBA" id="ARBA00022692"/>
    </source>
</evidence>
<feature type="domain" description="YetF-like N-terminal transmembrane" evidence="9">
    <location>
        <begin position="18"/>
        <end position="83"/>
    </location>
</feature>
<evidence type="ECO:0000313" key="10">
    <source>
        <dbReference type="EMBL" id="MFL9841650.1"/>
    </source>
</evidence>
<comment type="subcellular location">
    <subcellularLocation>
        <location evidence="1">Cell membrane</location>
        <topology evidence="1">Multi-pass membrane protein</topology>
    </subcellularLocation>
</comment>
<evidence type="ECO:0000256" key="1">
    <source>
        <dbReference type="ARBA" id="ARBA00004651"/>
    </source>
</evidence>
<evidence type="ECO:0000256" key="5">
    <source>
        <dbReference type="ARBA" id="ARBA00022989"/>
    </source>
</evidence>
<dbReference type="InterPro" id="IPR048454">
    <property type="entry name" value="YetF_N"/>
</dbReference>
<gene>
    <name evidence="10" type="ORF">ABS767_11805</name>
</gene>
<dbReference type="Proteomes" id="UP001629244">
    <property type="component" value="Unassembled WGS sequence"/>
</dbReference>
<evidence type="ECO:0000313" key="11">
    <source>
        <dbReference type="Proteomes" id="UP001629244"/>
    </source>
</evidence>
<evidence type="ECO:0000256" key="6">
    <source>
        <dbReference type="ARBA" id="ARBA00023136"/>
    </source>
</evidence>
<proteinExistence type="inferred from homology"/>